<evidence type="ECO:0000256" key="1">
    <source>
        <dbReference type="SAM" id="MobiDB-lite"/>
    </source>
</evidence>
<dbReference type="SUPFAM" id="SSF55073">
    <property type="entry name" value="Nucleotide cyclase"/>
    <property type="match status" value="1"/>
</dbReference>
<name>A0A3E0A0X5_9ACTN</name>
<dbReference type="AlphaFoldDB" id="A0A3E0A0X5"/>
<dbReference type="EMBL" id="QUMQ01000001">
    <property type="protein sequence ID" value="REF99830.1"/>
    <property type="molecule type" value="Genomic_DNA"/>
</dbReference>
<keyword evidence="3" id="KW-1185">Reference proteome</keyword>
<evidence type="ECO:0000313" key="2">
    <source>
        <dbReference type="EMBL" id="REF99830.1"/>
    </source>
</evidence>
<organism evidence="2 3">
    <name type="scientific">Asanoa ferruginea</name>
    <dbReference type="NCBI Taxonomy" id="53367"/>
    <lineage>
        <taxon>Bacteria</taxon>
        <taxon>Bacillati</taxon>
        <taxon>Actinomycetota</taxon>
        <taxon>Actinomycetes</taxon>
        <taxon>Micromonosporales</taxon>
        <taxon>Micromonosporaceae</taxon>
        <taxon>Asanoa</taxon>
    </lineage>
</organism>
<dbReference type="RefSeq" id="WP_116070960.1">
    <property type="nucleotide sequence ID" value="NZ_BONB01000058.1"/>
</dbReference>
<proteinExistence type="predicted"/>
<feature type="region of interest" description="Disordered" evidence="1">
    <location>
        <begin position="195"/>
        <end position="265"/>
    </location>
</feature>
<dbReference type="OrthoDB" id="4149396at2"/>
<accession>A0A3E0A0X5</accession>
<gene>
    <name evidence="2" type="ORF">DFJ67_5874</name>
</gene>
<evidence type="ECO:0000313" key="3">
    <source>
        <dbReference type="Proteomes" id="UP000256913"/>
    </source>
</evidence>
<protein>
    <submittedName>
        <fullName evidence="2">Uncharacterized protein</fullName>
    </submittedName>
</protein>
<feature type="compositionally biased region" description="Basic and acidic residues" evidence="1">
    <location>
        <begin position="234"/>
        <end position="259"/>
    </location>
</feature>
<feature type="compositionally biased region" description="Low complexity" evidence="1">
    <location>
        <begin position="199"/>
        <end position="223"/>
    </location>
</feature>
<dbReference type="Proteomes" id="UP000256913">
    <property type="component" value="Unassembled WGS sequence"/>
</dbReference>
<reference evidence="2 3" key="1">
    <citation type="submission" date="2018-08" db="EMBL/GenBank/DDBJ databases">
        <title>Sequencing the genomes of 1000 actinobacteria strains.</title>
        <authorList>
            <person name="Klenk H.-P."/>
        </authorList>
    </citation>
    <scope>NUCLEOTIDE SEQUENCE [LARGE SCALE GENOMIC DNA]</scope>
    <source>
        <strain evidence="2 3">DSM 44099</strain>
    </source>
</reference>
<dbReference type="InterPro" id="IPR029787">
    <property type="entry name" value="Nucleotide_cyclase"/>
</dbReference>
<feature type="region of interest" description="Disordered" evidence="1">
    <location>
        <begin position="1"/>
        <end position="25"/>
    </location>
</feature>
<dbReference type="Gene3D" id="3.30.70.1230">
    <property type="entry name" value="Nucleotide cyclase"/>
    <property type="match status" value="1"/>
</dbReference>
<comment type="caution">
    <text evidence="2">The sequence shown here is derived from an EMBL/GenBank/DDBJ whole genome shotgun (WGS) entry which is preliminary data.</text>
</comment>
<sequence length="265" mass="28037">MSETLPIPHTVLSSDVVDSSPGGYPRHAELGQTAEAVITEAIQELGANENWPRSNRGDGEVTLAPATVPAARLLADFLRLVHDGLVTYNRNKSVDHRLRLRFGVDHGDVVVDGGGVPRGGDPLVVAARLRDSAVAYEALAAVPSAPVVAVVSDLVYQRAVPANGRGLEVRMFRRVETTVSGRMVSCWLYVPGHEPPVVTEATPSPRPAARSAAAESPAAPSRTKASKSGAVPRESAKYRTSIKDSHNIHIGDDGTHFSVERGGPA</sequence>